<evidence type="ECO:0000256" key="1">
    <source>
        <dbReference type="ARBA" id="ARBA00004442"/>
    </source>
</evidence>
<organism evidence="4 5">
    <name type="scientific">Flavobacterium myungsuense</name>
    <dbReference type="NCBI Taxonomy" id="651823"/>
    <lineage>
        <taxon>Bacteria</taxon>
        <taxon>Pseudomonadati</taxon>
        <taxon>Bacteroidota</taxon>
        <taxon>Flavobacteriia</taxon>
        <taxon>Flavobacteriales</taxon>
        <taxon>Flavobacteriaceae</taxon>
        <taxon>Flavobacterium</taxon>
    </lineage>
</organism>
<proteinExistence type="predicted"/>
<protein>
    <submittedName>
        <fullName evidence="4">TonB-dependent receptor</fullName>
    </submittedName>
</protein>
<dbReference type="Gene3D" id="2.40.170.20">
    <property type="entry name" value="TonB-dependent receptor, beta-barrel domain"/>
    <property type="match status" value="1"/>
</dbReference>
<keyword evidence="5" id="KW-1185">Reference proteome</keyword>
<gene>
    <name evidence="4" type="ORF">ACFQ0S_12385</name>
</gene>
<comment type="subcellular location">
    <subcellularLocation>
        <location evidence="1">Cell outer membrane</location>
    </subcellularLocation>
</comment>
<reference evidence="5" key="1">
    <citation type="journal article" date="2019" name="Int. J. Syst. Evol. Microbiol.">
        <title>The Global Catalogue of Microorganisms (GCM) 10K type strain sequencing project: providing services to taxonomists for standard genome sequencing and annotation.</title>
        <authorList>
            <consortium name="The Broad Institute Genomics Platform"/>
            <consortium name="The Broad Institute Genome Sequencing Center for Infectious Disease"/>
            <person name="Wu L."/>
            <person name="Ma J."/>
        </authorList>
    </citation>
    <scope>NUCLEOTIDE SEQUENCE [LARGE SCALE GENOMIC DNA]</scope>
    <source>
        <strain evidence="5">CECT 7649</strain>
    </source>
</reference>
<evidence type="ECO:0000313" key="4">
    <source>
        <dbReference type="EMBL" id="MFD0985272.1"/>
    </source>
</evidence>
<comment type="caution">
    <text evidence="4">The sequence shown here is derived from an EMBL/GenBank/DDBJ whole genome shotgun (WGS) entry which is preliminary data.</text>
</comment>
<keyword evidence="3" id="KW-0998">Cell outer membrane</keyword>
<dbReference type="Proteomes" id="UP001597051">
    <property type="component" value="Unassembled WGS sequence"/>
</dbReference>
<dbReference type="RefSeq" id="WP_379758045.1">
    <property type="nucleotide sequence ID" value="NZ_JBHSYB010000028.1"/>
</dbReference>
<keyword evidence="2" id="KW-0472">Membrane</keyword>
<evidence type="ECO:0000256" key="2">
    <source>
        <dbReference type="ARBA" id="ARBA00023136"/>
    </source>
</evidence>
<evidence type="ECO:0000313" key="5">
    <source>
        <dbReference type="Proteomes" id="UP001597051"/>
    </source>
</evidence>
<dbReference type="EMBL" id="JBHTIZ010000045">
    <property type="protein sequence ID" value="MFD0985272.1"/>
    <property type="molecule type" value="Genomic_DNA"/>
</dbReference>
<keyword evidence="4" id="KW-0675">Receptor</keyword>
<dbReference type="InterPro" id="IPR036942">
    <property type="entry name" value="Beta-barrel_TonB_sf"/>
</dbReference>
<accession>A0ABW3J4A2</accession>
<dbReference type="SUPFAM" id="SSF56935">
    <property type="entry name" value="Porins"/>
    <property type="match status" value="1"/>
</dbReference>
<sequence length="586" mass="66763">MKIQIQHKITVFLLLASLQIVSAQKKDENIGTEVVNVVKPYTPTISDAFKIKETPTLEDDDNTRTENIKYTIFSFPVASTFSPSKGKAANVDKSKEERLYKNYFTGGLGNYLTVFSELYVTENIGDNDYFAGMVKHLSSNGGIENIPVNDSFLNTSLDLTYGSKKSDYSWSTDLGYQIQNYHWYGLPLDYGASLNEVERNGIYDSLDKGQTYHNFYLGGKINFNESIFNEISLKYNRFWDGYNSSENRFVAKPSFQLDIVENLIKTNLIVDYVGGTFAKDFLWTTAIDYGFANFGVNPSFAVKKDDWSINLGASIFYSLDTKRSDNQLFFYPQINASLKVVGDLMVFYTGIEGSLEQNSYRDFTNINSFLSPNILIAPTDRQYDIFAGLKGKLSNYVSYNVKGSYVNEKNRGLFRSNSYNENVPILEEYQYGNSFGIVYDKLKTLSFFGELKADFSKNISFGINGTFSSFSTSNQQEAWNLPAIQLSTNLDINITQKWYAGAAVFFVGERKDLIQRTNVFPLLPESNILKIDSYFDANVHVGYKYSERFTAFLRLNNIANQAYQKWLNFPVQSFQIMLGGNYKFDF</sequence>
<name>A0ABW3J4A2_9FLAO</name>
<evidence type="ECO:0000256" key="3">
    <source>
        <dbReference type="ARBA" id="ARBA00023237"/>
    </source>
</evidence>